<evidence type="ECO:0000313" key="2">
    <source>
        <dbReference type="Proteomes" id="UP000821865"/>
    </source>
</evidence>
<dbReference type="EMBL" id="CM023473">
    <property type="protein sequence ID" value="KAH7952668.1"/>
    <property type="molecule type" value="Genomic_DNA"/>
</dbReference>
<sequence length="115" mass="12737">MYGRTHGICLVNIGQRDLSTIIAIFKENLEEKEVIESHNQVSTPLSPPLMVSPAPADDPVKRLETFLTSSVDVYKKTNVFLALEGLHLVLYTDAEEAQHLQATKTDKSQMTGVVL</sequence>
<gene>
    <name evidence="1" type="ORF">HPB49_000053</name>
</gene>
<reference evidence="1" key="1">
    <citation type="submission" date="2020-05" db="EMBL/GenBank/DDBJ databases">
        <title>Large-scale comparative analyses of tick genomes elucidate their genetic diversity and vector capacities.</title>
        <authorList>
            <person name="Jia N."/>
            <person name="Wang J."/>
            <person name="Shi W."/>
            <person name="Du L."/>
            <person name="Sun Y."/>
            <person name="Zhan W."/>
            <person name="Jiang J."/>
            <person name="Wang Q."/>
            <person name="Zhang B."/>
            <person name="Ji P."/>
            <person name="Sakyi L.B."/>
            <person name="Cui X."/>
            <person name="Yuan T."/>
            <person name="Jiang B."/>
            <person name="Yang W."/>
            <person name="Lam T.T.-Y."/>
            <person name="Chang Q."/>
            <person name="Ding S."/>
            <person name="Wang X."/>
            <person name="Zhu J."/>
            <person name="Ruan X."/>
            <person name="Zhao L."/>
            <person name="Wei J."/>
            <person name="Que T."/>
            <person name="Du C."/>
            <person name="Cheng J."/>
            <person name="Dai P."/>
            <person name="Han X."/>
            <person name="Huang E."/>
            <person name="Gao Y."/>
            <person name="Liu J."/>
            <person name="Shao H."/>
            <person name="Ye R."/>
            <person name="Li L."/>
            <person name="Wei W."/>
            <person name="Wang X."/>
            <person name="Wang C."/>
            <person name="Yang T."/>
            <person name="Huo Q."/>
            <person name="Li W."/>
            <person name="Guo W."/>
            <person name="Chen H."/>
            <person name="Zhou L."/>
            <person name="Ni X."/>
            <person name="Tian J."/>
            <person name="Zhou Y."/>
            <person name="Sheng Y."/>
            <person name="Liu T."/>
            <person name="Pan Y."/>
            <person name="Xia L."/>
            <person name="Li J."/>
            <person name="Zhao F."/>
            <person name="Cao W."/>
        </authorList>
    </citation>
    <scope>NUCLEOTIDE SEQUENCE</scope>
    <source>
        <strain evidence="1">Dsil-2018</strain>
    </source>
</reference>
<evidence type="ECO:0000313" key="1">
    <source>
        <dbReference type="EMBL" id="KAH7952668.1"/>
    </source>
</evidence>
<comment type="caution">
    <text evidence="1">The sequence shown here is derived from an EMBL/GenBank/DDBJ whole genome shotgun (WGS) entry which is preliminary data.</text>
</comment>
<dbReference type="Proteomes" id="UP000821865">
    <property type="component" value="Chromosome 4"/>
</dbReference>
<organism evidence="1 2">
    <name type="scientific">Dermacentor silvarum</name>
    <name type="common">Tick</name>
    <dbReference type="NCBI Taxonomy" id="543639"/>
    <lineage>
        <taxon>Eukaryota</taxon>
        <taxon>Metazoa</taxon>
        <taxon>Ecdysozoa</taxon>
        <taxon>Arthropoda</taxon>
        <taxon>Chelicerata</taxon>
        <taxon>Arachnida</taxon>
        <taxon>Acari</taxon>
        <taxon>Parasitiformes</taxon>
        <taxon>Ixodida</taxon>
        <taxon>Ixodoidea</taxon>
        <taxon>Ixodidae</taxon>
        <taxon>Rhipicephalinae</taxon>
        <taxon>Dermacentor</taxon>
    </lineage>
</organism>
<accession>A0ACB8CTY0</accession>
<proteinExistence type="predicted"/>
<keyword evidence="2" id="KW-1185">Reference proteome</keyword>
<name>A0ACB8CTY0_DERSI</name>
<protein>
    <submittedName>
        <fullName evidence="1">Uncharacterized protein</fullName>
    </submittedName>
</protein>